<dbReference type="EMBL" id="JYJA01000032">
    <property type="protein sequence ID" value="KJL43087.1"/>
    <property type="molecule type" value="Genomic_DNA"/>
</dbReference>
<evidence type="ECO:0000256" key="2">
    <source>
        <dbReference type="ARBA" id="ARBA00022729"/>
    </source>
</evidence>
<keyword evidence="2" id="KW-0732">Signal</keyword>
<name>A0A0M2H959_MICTR</name>
<dbReference type="EC" id="3.1.1.-" evidence="5"/>
<evidence type="ECO:0000313" key="6">
    <source>
        <dbReference type="Proteomes" id="UP000034098"/>
    </source>
</evidence>
<dbReference type="RefSeq" id="WP_045298034.1">
    <property type="nucleotide sequence ID" value="NZ_JYJA01000032.1"/>
</dbReference>
<keyword evidence="6" id="KW-1185">Reference proteome</keyword>
<organism evidence="5 6">
    <name type="scientific">Microbacterium trichothecenolyticum</name>
    <name type="common">Aureobacterium trichothecenolyticum</name>
    <dbReference type="NCBI Taxonomy" id="69370"/>
    <lineage>
        <taxon>Bacteria</taxon>
        <taxon>Bacillati</taxon>
        <taxon>Actinomycetota</taxon>
        <taxon>Actinomycetes</taxon>
        <taxon>Micrococcales</taxon>
        <taxon>Microbacteriaceae</taxon>
        <taxon>Microbacterium</taxon>
    </lineage>
</organism>
<dbReference type="InterPro" id="IPR051601">
    <property type="entry name" value="Serine_prot/Carboxylest_S33"/>
</dbReference>
<evidence type="ECO:0000256" key="3">
    <source>
        <dbReference type="ARBA" id="ARBA00022801"/>
    </source>
</evidence>
<evidence type="ECO:0000313" key="5">
    <source>
        <dbReference type="EMBL" id="KJL43087.1"/>
    </source>
</evidence>
<comment type="caution">
    <text evidence="5">The sequence shown here is derived from an EMBL/GenBank/DDBJ whole genome shotgun (WGS) entry which is preliminary data.</text>
</comment>
<comment type="similarity">
    <text evidence="1">Belongs to the peptidase S33 family.</text>
</comment>
<dbReference type="SUPFAM" id="SSF53474">
    <property type="entry name" value="alpha/beta-Hydrolases"/>
    <property type="match status" value="1"/>
</dbReference>
<dbReference type="Pfam" id="PF08386">
    <property type="entry name" value="Abhydrolase_4"/>
    <property type="match status" value="1"/>
</dbReference>
<dbReference type="InterPro" id="IPR013595">
    <property type="entry name" value="Pept_S33_TAP-like_C"/>
</dbReference>
<protein>
    <submittedName>
        <fullName evidence="5">Carboxylesterase A</fullName>
        <ecNumber evidence="5">3.1.1.-</ecNumber>
    </submittedName>
</protein>
<dbReference type="Gene3D" id="3.40.50.1820">
    <property type="entry name" value="alpha/beta hydrolase"/>
    <property type="match status" value="1"/>
</dbReference>
<feature type="domain" description="Peptidase S33 tripeptidyl aminopeptidase-like C-terminal" evidence="4">
    <location>
        <begin position="428"/>
        <end position="518"/>
    </location>
</feature>
<accession>A0A0M2H959</accession>
<evidence type="ECO:0000256" key="1">
    <source>
        <dbReference type="ARBA" id="ARBA00010088"/>
    </source>
</evidence>
<dbReference type="PATRIC" id="fig|69370.6.peg.1609"/>
<evidence type="ECO:0000259" key="4">
    <source>
        <dbReference type="Pfam" id="PF08386"/>
    </source>
</evidence>
<keyword evidence="3 5" id="KW-0378">Hydrolase</keyword>
<dbReference type="InterPro" id="IPR029058">
    <property type="entry name" value="AB_hydrolase_fold"/>
</dbReference>
<dbReference type="GO" id="GO:0016787">
    <property type="term" value="F:hydrolase activity"/>
    <property type="evidence" value="ECO:0007669"/>
    <property type="project" value="UniProtKB-KW"/>
</dbReference>
<dbReference type="OrthoDB" id="3252468at2"/>
<proteinExistence type="inferred from homology"/>
<reference evidence="5 6" key="1">
    <citation type="submission" date="2015-02" db="EMBL/GenBank/DDBJ databases">
        <title>Draft genome sequences of ten Microbacterium spp. with emphasis on heavy metal contaminated environments.</title>
        <authorList>
            <person name="Corretto E."/>
        </authorList>
    </citation>
    <scope>NUCLEOTIDE SEQUENCE [LARGE SCALE GENOMIC DNA]</scope>
    <source>
        <strain evidence="5 6">DSM 8608</strain>
    </source>
</reference>
<dbReference type="PROSITE" id="PS51257">
    <property type="entry name" value="PROKAR_LIPOPROTEIN"/>
    <property type="match status" value="1"/>
</dbReference>
<dbReference type="PANTHER" id="PTHR43248:SF29">
    <property type="entry name" value="TRIPEPTIDYL AMINOPEPTIDASE"/>
    <property type="match status" value="1"/>
</dbReference>
<gene>
    <name evidence="5" type="primary">caeA</name>
    <name evidence="5" type="ORF">RS82_01577</name>
</gene>
<dbReference type="PANTHER" id="PTHR43248">
    <property type="entry name" value="2-SUCCINYL-6-HYDROXY-2,4-CYCLOHEXADIENE-1-CARBOXYLATE SYNTHASE"/>
    <property type="match status" value="1"/>
</dbReference>
<dbReference type="AlphaFoldDB" id="A0A0M2H959"/>
<sequence>MNPTRPRRLRRALAVVAGLVAASVVLSGCLSVMIPDASPRPSSSKAADTEGVAENLLPYYEQTLDWSGCNETFDCTTVTAPLDWSDPAKGDIELSVIRSRAEGTDDPIGSLLTNPGGPGASGVDLIRDSVSFAVSEPVRRQFDVIGFDPRGVGESTAVTCYDAADMDAYLFDIPEGVRGTDAWADELLARHKSFGEACDANSDGILPYITTENSARDMDLLRAVLGDSELNYLGYSYGTFLGATYAKLFPEKVGRLVLDGAVDPSVTNLDVNVTQGIGFESALRAYMADCLTDDECPFRGTVDEAMADLGTLLASVDRDPIPNADGRMLGSDSLMTAIVAALYSQDSWGYLTMALTDVLQGNADIAFQLADFYYDRQGGTYTGNQTEAFRAYNCMDYPTGATDEDLAAAEAALADKAPTIAPYWFGPDPCEVWPYPPAGVRERITADGAAPIVVVGTTNDPATPYEWSVSLADQLSSGVLVTRVGEGHTGYNKGNACVDSAIETYLLEGTPPQDGLRCE</sequence>
<dbReference type="Proteomes" id="UP000034098">
    <property type="component" value="Unassembled WGS sequence"/>
</dbReference>